<dbReference type="SUPFAM" id="SSF53474">
    <property type="entry name" value="alpha/beta-Hydrolases"/>
    <property type="match status" value="1"/>
</dbReference>
<feature type="non-terminal residue" evidence="2">
    <location>
        <position position="1"/>
    </location>
</feature>
<dbReference type="InterPro" id="IPR029058">
    <property type="entry name" value="AB_hydrolase_fold"/>
</dbReference>
<dbReference type="OrthoDB" id="426718at2759"/>
<name>A0A9N9NQY6_9GLOM</name>
<evidence type="ECO:0000313" key="3">
    <source>
        <dbReference type="Proteomes" id="UP000789342"/>
    </source>
</evidence>
<reference evidence="2" key="1">
    <citation type="submission" date="2021-06" db="EMBL/GenBank/DDBJ databases">
        <authorList>
            <person name="Kallberg Y."/>
            <person name="Tangrot J."/>
            <person name="Rosling A."/>
        </authorList>
    </citation>
    <scope>NUCLEOTIDE SEQUENCE</scope>
    <source>
        <strain evidence="2">CL551</strain>
    </source>
</reference>
<sequence>ISDQNEYVIDIEQTKRDQLNKIKVRDLFRSKHSTIPKKFRGKAAYYLYIFHAIEYIFISLYIDWTVILRHPINFLKIITFLTISAVFLFIYGLIPSLREKEIKDIMKKWTIELSNQKIAAEDNNLRNEIKSGIIVLGQSEIDKNDDDDVRKLRKLKALLFLSSLVYVRNGQDISKIHDCVHEIKKNYKETSSLNKRKKILEHALDKLNEIIREANGDGERATEIGFEEVERLISIIINRNDEFIKNQVKNLELGDLEFTSVSELNTDDGGSFCGIFWSKEKNFIVVVFKGTTPSNIGEWMKNLMFQCVDARVHLLGQVHRGFYEYLFAESEADRDFP</sequence>
<keyword evidence="1" id="KW-1133">Transmembrane helix</keyword>
<evidence type="ECO:0000313" key="2">
    <source>
        <dbReference type="EMBL" id="CAG8755468.1"/>
    </source>
</evidence>
<evidence type="ECO:0000256" key="1">
    <source>
        <dbReference type="SAM" id="Phobius"/>
    </source>
</evidence>
<keyword evidence="3" id="KW-1185">Reference proteome</keyword>
<dbReference type="AlphaFoldDB" id="A0A9N9NQY6"/>
<keyword evidence="1" id="KW-0472">Membrane</keyword>
<organism evidence="2 3">
    <name type="scientific">Acaulospora morrowiae</name>
    <dbReference type="NCBI Taxonomy" id="94023"/>
    <lineage>
        <taxon>Eukaryota</taxon>
        <taxon>Fungi</taxon>
        <taxon>Fungi incertae sedis</taxon>
        <taxon>Mucoromycota</taxon>
        <taxon>Glomeromycotina</taxon>
        <taxon>Glomeromycetes</taxon>
        <taxon>Diversisporales</taxon>
        <taxon>Acaulosporaceae</taxon>
        <taxon>Acaulospora</taxon>
    </lineage>
</organism>
<keyword evidence="1" id="KW-0812">Transmembrane</keyword>
<comment type="caution">
    <text evidence="2">The sequence shown here is derived from an EMBL/GenBank/DDBJ whole genome shotgun (WGS) entry which is preliminary data.</text>
</comment>
<dbReference type="EMBL" id="CAJVPV010037701">
    <property type="protein sequence ID" value="CAG8755468.1"/>
    <property type="molecule type" value="Genomic_DNA"/>
</dbReference>
<gene>
    <name evidence="2" type="ORF">AMORRO_LOCUS15576</name>
</gene>
<proteinExistence type="predicted"/>
<feature type="transmembrane region" description="Helical" evidence="1">
    <location>
        <begin position="74"/>
        <end position="94"/>
    </location>
</feature>
<feature type="non-terminal residue" evidence="2">
    <location>
        <position position="337"/>
    </location>
</feature>
<protein>
    <submittedName>
        <fullName evidence="2">17561_t:CDS:1</fullName>
    </submittedName>
</protein>
<dbReference type="Gene3D" id="3.40.50.1820">
    <property type="entry name" value="alpha/beta hydrolase"/>
    <property type="match status" value="1"/>
</dbReference>
<feature type="transmembrane region" description="Helical" evidence="1">
    <location>
        <begin position="43"/>
        <end position="62"/>
    </location>
</feature>
<dbReference type="Proteomes" id="UP000789342">
    <property type="component" value="Unassembled WGS sequence"/>
</dbReference>
<accession>A0A9N9NQY6</accession>